<organism evidence="1 2">
    <name type="scientific">Caerostris extrusa</name>
    <name type="common">Bark spider</name>
    <name type="synonym">Caerostris bankana</name>
    <dbReference type="NCBI Taxonomy" id="172846"/>
    <lineage>
        <taxon>Eukaryota</taxon>
        <taxon>Metazoa</taxon>
        <taxon>Ecdysozoa</taxon>
        <taxon>Arthropoda</taxon>
        <taxon>Chelicerata</taxon>
        <taxon>Arachnida</taxon>
        <taxon>Araneae</taxon>
        <taxon>Araneomorphae</taxon>
        <taxon>Entelegynae</taxon>
        <taxon>Araneoidea</taxon>
        <taxon>Araneidae</taxon>
        <taxon>Caerostris</taxon>
    </lineage>
</organism>
<reference evidence="1 2" key="1">
    <citation type="submission" date="2021-06" db="EMBL/GenBank/DDBJ databases">
        <title>Caerostris extrusa draft genome.</title>
        <authorList>
            <person name="Kono N."/>
            <person name="Arakawa K."/>
        </authorList>
    </citation>
    <scope>NUCLEOTIDE SEQUENCE [LARGE SCALE GENOMIC DNA]</scope>
</reference>
<dbReference type="EMBL" id="BPLR01006048">
    <property type="protein sequence ID" value="GIY07095.1"/>
    <property type="molecule type" value="Genomic_DNA"/>
</dbReference>
<evidence type="ECO:0000313" key="2">
    <source>
        <dbReference type="Proteomes" id="UP001054945"/>
    </source>
</evidence>
<dbReference type="Proteomes" id="UP001054945">
    <property type="component" value="Unassembled WGS sequence"/>
</dbReference>
<gene>
    <name evidence="1" type="ORF">CEXT_694751</name>
</gene>
<comment type="caution">
    <text evidence="1">The sequence shown here is derived from an EMBL/GenBank/DDBJ whole genome shotgun (WGS) entry which is preliminary data.</text>
</comment>
<name>A0AAV4QCE0_CAEEX</name>
<evidence type="ECO:0000313" key="1">
    <source>
        <dbReference type="EMBL" id="GIY07095.1"/>
    </source>
</evidence>
<proteinExistence type="predicted"/>
<protein>
    <submittedName>
        <fullName evidence="1">Uncharacterized protein</fullName>
    </submittedName>
</protein>
<keyword evidence="2" id="KW-1185">Reference proteome</keyword>
<accession>A0AAV4QCE0</accession>
<sequence>MVSRNLAQFLAEPPGDRVHQTIGRRSDQQGAQTLFFFISLERGKQKRLLFTEEENPSQDTALILCIEENGKEADVRSFENMRRF</sequence>
<dbReference type="AlphaFoldDB" id="A0AAV4QCE0"/>